<dbReference type="Proteomes" id="UP000292424">
    <property type="component" value="Chromosome"/>
</dbReference>
<sequence length="474" mass="54060">MHRRKFLYNIGMAGTGVMLGSNTVFAKSPDFPIVRVAKDKRNFTSSIIEAAIAEFQKNVKNKELTWLFANCFPNTLDTTVFYSEEKGIPDTYVITGDIDAMWMRDSSAQVWPYMQFAGKDPKIHKLIAGVINRQKHYILEDPYANAFYKNDTQISEWESDLTDMKPGIHERKWEIDSLCYPIRLAYNFWKITGDTSPFDDKWENSVSTIYETFIDQQKKTGDGKYHFQRKTENATDTQPMHGYGYPVNPIGLISSAFRPSDDATLYSFLIPSNFFAVKSLKQAAEMLRTVRKNEVLSSKLIVLATEVQSALDKYATIVHPRFGKIYAFEINGFGGVNPMDDANVPSLLSLPYLDSIDANDPIYQNTRKFVWSASNPFFYKGTVAEGIGGPHVAKDMIWPMSIIIKGLTSNDQEEIKSCIQMLMRSHAGKGFMHESFNKDDASKFSRSWFAWTNTLFGELLWKTYNNHLSLLNTI</sequence>
<dbReference type="PIRSF" id="PIRSF028846">
    <property type="entry name" value="UCP028846"/>
    <property type="match status" value="1"/>
</dbReference>
<evidence type="ECO:0000313" key="2">
    <source>
        <dbReference type="Proteomes" id="UP000292424"/>
    </source>
</evidence>
<evidence type="ECO:0000313" key="1">
    <source>
        <dbReference type="EMBL" id="QES87134.1"/>
    </source>
</evidence>
<dbReference type="EMBL" id="CP044016">
    <property type="protein sequence ID" value="QES87134.1"/>
    <property type="molecule type" value="Genomic_DNA"/>
</dbReference>
<dbReference type="PANTHER" id="PTHR31047">
    <property type="entry name" value="MEIOTICALLY UP-REGULATED GENE 157 PROTEIN"/>
    <property type="match status" value="1"/>
</dbReference>
<dbReference type="SMART" id="SM01149">
    <property type="entry name" value="DUF1237"/>
    <property type="match status" value="1"/>
</dbReference>
<dbReference type="Gene3D" id="1.50.10.10">
    <property type="match status" value="1"/>
</dbReference>
<dbReference type="InterPro" id="IPR008313">
    <property type="entry name" value="GH125"/>
</dbReference>
<dbReference type="AlphaFoldDB" id="A0A5P2FUK0"/>
<protein>
    <submittedName>
        <fullName evidence="1">Glycoside hydrolase family 125 protein</fullName>
    </submittedName>
</protein>
<dbReference type="OrthoDB" id="181472at2"/>
<gene>
    <name evidence="1" type="ORF">E0W69_000085</name>
</gene>
<accession>A0A5P2FUK0</accession>
<dbReference type="InterPro" id="IPR012341">
    <property type="entry name" value="6hp_glycosidase-like_sf"/>
</dbReference>
<keyword evidence="2" id="KW-1185">Reference proteome</keyword>
<dbReference type="GO" id="GO:0016787">
    <property type="term" value="F:hydrolase activity"/>
    <property type="evidence" value="ECO:0007669"/>
    <property type="project" value="UniProtKB-KW"/>
</dbReference>
<dbReference type="PANTHER" id="PTHR31047:SF0">
    <property type="entry name" value="MEIOTICALLY UP-REGULATED GENE 157 PROTEIN"/>
    <property type="match status" value="1"/>
</dbReference>
<dbReference type="RefSeq" id="WP_131328011.1">
    <property type="nucleotide sequence ID" value="NZ_CP044016.1"/>
</dbReference>
<dbReference type="Pfam" id="PF06824">
    <property type="entry name" value="Glyco_hydro_125"/>
    <property type="match status" value="1"/>
</dbReference>
<organism evidence="1 2">
    <name type="scientific">Rhizosphaericola mali</name>
    <dbReference type="NCBI Taxonomy" id="2545455"/>
    <lineage>
        <taxon>Bacteria</taxon>
        <taxon>Pseudomonadati</taxon>
        <taxon>Bacteroidota</taxon>
        <taxon>Chitinophagia</taxon>
        <taxon>Chitinophagales</taxon>
        <taxon>Chitinophagaceae</taxon>
        <taxon>Rhizosphaericola</taxon>
    </lineage>
</organism>
<dbReference type="SUPFAM" id="SSF48208">
    <property type="entry name" value="Six-hairpin glycosidases"/>
    <property type="match status" value="1"/>
</dbReference>
<proteinExistence type="predicted"/>
<keyword evidence="1" id="KW-0378">Hydrolase</keyword>
<dbReference type="KEGG" id="arac:E0W69_000085"/>
<reference evidence="1 2" key="1">
    <citation type="submission" date="2019-09" db="EMBL/GenBank/DDBJ databases">
        <title>Complete genome sequence of Arachidicoccus sp. B3-10 isolated from apple orchard soil.</title>
        <authorList>
            <person name="Kim H.S."/>
            <person name="Han K.-I."/>
            <person name="Suh M.K."/>
            <person name="Lee K.C."/>
            <person name="Eom M.K."/>
            <person name="Kim J.-S."/>
            <person name="Kang S.W."/>
            <person name="Sin Y."/>
            <person name="Lee J.-S."/>
        </authorList>
    </citation>
    <scope>NUCLEOTIDE SEQUENCE [LARGE SCALE GENOMIC DNA]</scope>
    <source>
        <strain evidence="1 2">B3-10</strain>
    </source>
</reference>
<dbReference type="InterPro" id="IPR008928">
    <property type="entry name" value="6-hairpin_glycosidase_sf"/>
</dbReference>
<dbReference type="GO" id="GO:0005975">
    <property type="term" value="P:carbohydrate metabolic process"/>
    <property type="evidence" value="ECO:0007669"/>
    <property type="project" value="InterPro"/>
</dbReference>
<name>A0A5P2FUK0_9BACT</name>